<reference evidence="3" key="1">
    <citation type="journal article" date="2010" name="Genome Biol.">
        <title>Genome sequence of the necrotrophic plant pathogen Pythium ultimum reveals original pathogenicity mechanisms and effector repertoire.</title>
        <authorList>
            <person name="Levesque C.A."/>
            <person name="Brouwer H."/>
            <person name="Cano L."/>
            <person name="Hamilton J.P."/>
            <person name="Holt C."/>
            <person name="Huitema E."/>
            <person name="Raffaele S."/>
            <person name="Robideau G.P."/>
            <person name="Thines M."/>
            <person name="Win J."/>
            <person name="Zerillo M.M."/>
            <person name="Beakes G.W."/>
            <person name="Boore J.L."/>
            <person name="Busam D."/>
            <person name="Dumas B."/>
            <person name="Ferriera S."/>
            <person name="Fuerstenberg S.I."/>
            <person name="Gachon C.M."/>
            <person name="Gaulin E."/>
            <person name="Govers F."/>
            <person name="Grenville-Briggs L."/>
            <person name="Horner N."/>
            <person name="Hostetler J."/>
            <person name="Jiang R.H."/>
            <person name="Johnson J."/>
            <person name="Krajaejun T."/>
            <person name="Lin H."/>
            <person name="Meijer H.J."/>
            <person name="Moore B."/>
            <person name="Morris P."/>
            <person name="Phuntmart V."/>
            <person name="Puiu D."/>
            <person name="Shetty J."/>
            <person name="Stajich J.E."/>
            <person name="Tripathy S."/>
            <person name="Wawra S."/>
            <person name="van West P."/>
            <person name="Whitty B.R."/>
            <person name="Coutinho P.M."/>
            <person name="Henrissat B."/>
            <person name="Martin F."/>
            <person name="Thomas P.D."/>
            <person name="Tyler B.M."/>
            <person name="De Vries R.P."/>
            <person name="Kamoun S."/>
            <person name="Yandell M."/>
            <person name="Tisserat N."/>
            <person name="Buell C.R."/>
        </authorList>
    </citation>
    <scope>NUCLEOTIDE SEQUENCE</scope>
    <source>
        <strain evidence="3">DAOM:BR144</strain>
    </source>
</reference>
<dbReference type="AlphaFoldDB" id="K3WU84"/>
<dbReference type="EnsemblProtists" id="PYU1_T008531">
    <property type="protein sequence ID" value="PYU1_T008531"/>
    <property type="gene ID" value="PYU1_G008515"/>
</dbReference>
<dbReference type="Gene3D" id="1.20.1420.10">
    <property type="entry name" value="Talin, central domain"/>
    <property type="match status" value="1"/>
</dbReference>
<keyword evidence="3" id="KW-1185">Reference proteome</keyword>
<dbReference type="OMA" id="MLQCITM"/>
<dbReference type="HOGENOM" id="CLU_042360_0_0_1"/>
<dbReference type="EMBL" id="GL376613">
    <property type="status" value="NOT_ANNOTATED_CDS"/>
    <property type="molecule type" value="Genomic_DNA"/>
</dbReference>
<accession>K3WU84</accession>
<name>K3WU84_GLOUD</name>
<dbReference type="InterPro" id="IPR026907">
    <property type="entry name" value="GCIP-like"/>
</dbReference>
<dbReference type="InterPro" id="IPR049317">
    <property type="entry name" value="GCIP-like_N"/>
</dbReference>
<reference evidence="2" key="3">
    <citation type="submission" date="2015-02" db="UniProtKB">
        <authorList>
            <consortium name="EnsemblProtists"/>
        </authorList>
    </citation>
    <scope>IDENTIFICATION</scope>
    <source>
        <strain evidence="2">DAOM BR144</strain>
    </source>
</reference>
<dbReference type="InParanoid" id="K3WU84"/>
<proteinExistence type="predicted"/>
<protein>
    <recommendedName>
        <fullName evidence="1">Cyclin-D1-binding protein 1-like N-terminal domain-containing protein</fullName>
    </recommendedName>
</protein>
<reference evidence="3" key="2">
    <citation type="submission" date="2010-04" db="EMBL/GenBank/DDBJ databases">
        <authorList>
            <person name="Buell R."/>
            <person name="Hamilton J."/>
            <person name="Hostetler J."/>
        </authorList>
    </citation>
    <scope>NUCLEOTIDE SEQUENCE [LARGE SCALE GENOMIC DNA]</scope>
    <source>
        <strain evidence="3">DAOM:BR144</strain>
    </source>
</reference>
<dbReference type="Gene3D" id="1.20.1410.10">
    <property type="entry name" value="I/LWEQ domain"/>
    <property type="match status" value="1"/>
</dbReference>
<evidence type="ECO:0000313" key="3">
    <source>
        <dbReference type="Proteomes" id="UP000019132"/>
    </source>
</evidence>
<evidence type="ECO:0000259" key="1">
    <source>
        <dbReference type="Pfam" id="PF13324"/>
    </source>
</evidence>
<dbReference type="PANTHER" id="PTHR15492">
    <property type="entry name" value="CYCLIN D1-BINDING PROTEIN 1"/>
    <property type="match status" value="1"/>
</dbReference>
<dbReference type="STRING" id="431595.K3WU84"/>
<dbReference type="VEuPathDB" id="FungiDB:PYU1_G008515"/>
<dbReference type="eggNOG" id="ENOG502RZSJ">
    <property type="taxonomic scope" value="Eukaryota"/>
</dbReference>
<dbReference type="PANTHER" id="PTHR15492:SF1">
    <property type="entry name" value="CYCLIN-D1-BINDING PROTEIN 1"/>
    <property type="match status" value="1"/>
</dbReference>
<dbReference type="GO" id="GO:0005634">
    <property type="term" value="C:nucleus"/>
    <property type="evidence" value="ECO:0007669"/>
    <property type="project" value="TreeGrafter"/>
</dbReference>
<dbReference type="Proteomes" id="UP000019132">
    <property type="component" value="Unassembled WGS sequence"/>
</dbReference>
<evidence type="ECO:0000313" key="2">
    <source>
        <dbReference type="EnsemblProtists" id="PYU1_T008531"/>
    </source>
</evidence>
<feature type="domain" description="Cyclin-D1-binding protein 1-like N-terminal" evidence="1">
    <location>
        <begin position="56"/>
        <end position="186"/>
    </location>
</feature>
<organism evidence="2 3">
    <name type="scientific">Globisporangium ultimum (strain ATCC 200006 / CBS 805.95 / DAOM BR144)</name>
    <name type="common">Pythium ultimum</name>
    <dbReference type="NCBI Taxonomy" id="431595"/>
    <lineage>
        <taxon>Eukaryota</taxon>
        <taxon>Sar</taxon>
        <taxon>Stramenopiles</taxon>
        <taxon>Oomycota</taxon>
        <taxon>Peronosporomycetes</taxon>
        <taxon>Pythiales</taxon>
        <taxon>Pythiaceae</taxon>
        <taxon>Globisporangium</taxon>
    </lineage>
</organism>
<dbReference type="Pfam" id="PF13324">
    <property type="entry name" value="GCIP_N"/>
    <property type="match status" value="1"/>
</dbReference>
<sequence>MTDFLAQFNARLATYVAELEQMQTRNKREHAFSPTFWLEHADFTLARDVFVAAGGSIGHEVTKFSLVYTSNKAPSQKEASSICQAIDKPCEQLIAAAKVALFCGAGPSLANEIISDSLRLVKSVRDLGASIEAGELTKVPALTGRVWEYSVVARVSKSNCVATKRSMLQCITMLNSTIEELKEFLAEQEDTPAEPLDAVEREDAFDDFDFDSSLSAEERVLFESGLKLLTMASAILKRGVLTLKKFTASNDDEAFLKWTATLDLSYTAIQDQIVDFGAALYPPVGVDELSEAVEAIEKAGHAILTNLLAEPELTAKVTDELHKGLAAFDQQVATVKTQIDASR</sequence>